<evidence type="ECO:0000256" key="2">
    <source>
        <dbReference type="PROSITE-ProRule" id="PRU00497"/>
    </source>
</evidence>
<keyword evidence="1 2" id="KW-0193">Cuticle</keyword>
<gene>
    <name evidence="4" type="ORF">LARSCL_LOCUS7832</name>
</gene>
<dbReference type="InterPro" id="IPR000618">
    <property type="entry name" value="Insect_cuticle"/>
</dbReference>
<evidence type="ECO:0000313" key="4">
    <source>
        <dbReference type="EMBL" id="CAL1274993.1"/>
    </source>
</evidence>
<name>A0AAV1ZT36_9ARAC</name>
<dbReference type="PROSITE" id="PS51155">
    <property type="entry name" value="CHIT_BIND_RR_2"/>
    <property type="match status" value="1"/>
</dbReference>
<dbReference type="PANTHER" id="PTHR10380:SF173">
    <property type="entry name" value="CUTICULAR PROTEIN 47EF, ISOFORM C-RELATED"/>
    <property type="match status" value="1"/>
</dbReference>
<reference evidence="4 5" key="1">
    <citation type="submission" date="2024-04" db="EMBL/GenBank/DDBJ databases">
        <authorList>
            <person name="Rising A."/>
            <person name="Reimegard J."/>
            <person name="Sonavane S."/>
            <person name="Akerstrom W."/>
            <person name="Nylinder S."/>
            <person name="Hedman E."/>
            <person name="Kallberg Y."/>
        </authorList>
    </citation>
    <scope>NUCLEOTIDE SEQUENCE [LARGE SCALE GENOMIC DNA]</scope>
</reference>
<comment type="caution">
    <text evidence="4">The sequence shown here is derived from an EMBL/GenBank/DDBJ whole genome shotgun (WGS) entry which is preliminary data.</text>
</comment>
<dbReference type="EMBL" id="CAXIEN010000081">
    <property type="protein sequence ID" value="CAL1274993.1"/>
    <property type="molecule type" value="Genomic_DNA"/>
</dbReference>
<protein>
    <submittedName>
        <fullName evidence="4">Uncharacterized protein</fullName>
    </submittedName>
</protein>
<keyword evidence="3" id="KW-0732">Signal</keyword>
<feature type="signal peptide" evidence="3">
    <location>
        <begin position="1"/>
        <end position="19"/>
    </location>
</feature>
<evidence type="ECO:0000256" key="3">
    <source>
        <dbReference type="SAM" id="SignalP"/>
    </source>
</evidence>
<dbReference type="PANTHER" id="PTHR10380">
    <property type="entry name" value="CUTICLE PROTEIN"/>
    <property type="match status" value="1"/>
</dbReference>
<sequence length="281" mass="31110">MNSASAGILLLCFVSIVTSSIVPVAELFPLKPYKFGYAIKDQNGEQYREEASDGLHDVRGSYGFVDDRGIKRLVKYVADKGGFRTEVKTNEPGTAPMNTAGVKMLANPMTVDAKKAESAKKESSLAQFEKAYKSMADVYKEALASAKKDFFKDAILANKMKEKEAEADGSKTKLDLLELYKLGLLLPKVFEMYGTEKGLITKTRSYGKLDYLKYLAPDELLLLSLFSKTKGVPEKDLLLSKTSEQTKLEDGAFKFPLVETKKPFPNFGKEALLKYLGSMKG</sequence>
<dbReference type="GO" id="GO:0008010">
    <property type="term" value="F:structural constituent of chitin-based larval cuticle"/>
    <property type="evidence" value="ECO:0007669"/>
    <property type="project" value="TreeGrafter"/>
</dbReference>
<proteinExistence type="predicted"/>
<evidence type="ECO:0000256" key="1">
    <source>
        <dbReference type="ARBA" id="ARBA00022460"/>
    </source>
</evidence>
<dbReference type="GO" id="GO:0062129">
    <property type="term" value="C:chitin-based extracellular matrix"/>
    <property type="evidence" value="ECO:0007669"/>
    <property type="project" value="TreeGrafter"/>
</dbReference>
<evidence type="ECO:0000313" key="5">
    <source>
        <dbReference type="Proteomes" id="UP001497382"/>
    </source>
</evidence>
<keyword evidence="5" id="KW-1185">Reference proteome</keyword>
<dbReference type="InterPro" id="IPR050468">
    <property type="entry name" value="Cuticle_Struct_Prot"/>
</dbReference>
<feature type="chain" id="PRO_5043751966" evidence="3">
    <location>
        <begin position="20"/>
        <end position="281"/>
    </location>
</feature>
<dbReference type="AlphaFoldDB" id="A0AAV1ZT36"/>
<dbReference type="Proteomes" id="UP001497382">
    <property type="component" value="Unassembled WGS sequence"/>
</dbReference>
<dbReference type="Pfam" id="PF00379">
    <property type="entry name" value="Chitin_bind_4"/>
    <property type="match status" value="1"/>
</dbReference>
<organism evidence="4 5">
    <name type="scientific">Larinioides sclopetarius</name>
    <dbReference type="NCBI Taxonomy" id="280406"/>
    <lineage>
        <taxon>Eukaryota</taxon>
        <taxon>Metazoa</taxon>
        <taxon>Ecdysozoa</taxon>
        <taxon>Arthropoda</taxon>
        <taxon>Chelicerata</taxon>
        <taxon>Arachnida</taxon>
        <taxon>Araneae</taxon>
        <taxon>Araneomorphae</taxon>
        <taxon>Entelegynae</taxon>
        <taxon>Araneoidea</taxon>
        <taxon>Araneidae</taxon>
        <taxon>Larinioides</taxon>
    </lineage>
</organism>
<accession>A0AAV1ZT36</accession>